<comment type="caution">
    <text evidence="1">The sequence shown here is derived from an EMBL/GenBank/DDBJ whole genome shotgun (WGS) entry which is preliminary data.</text>
</comment>
<accession>A0A428WME0</accession>
<dbReference type="Proteomes" id="UP000286716">
    <property type="component" value="Unassembled WGS sequence"/>
</dbReference>
<sequence length="124" mass="13911">MTDWTDQELDRIGTAEELEITTRRGDGSLRTWVPIWSVRVGDSLYVRSYRGTEGGWYRHAAGQGIARVRATGVERDVTVEPTGEDTPAIDDAYRGKYARYAGSHLPPMLSDRASATTLRLRPRD</sequence>
<reference evidence="1 2" key="1">
    <citation type="submission" date="2018-05" db="EMBL/GenBank/DDBJ databases">
        <title>Evolution of GPA BGCs.</title>
        <authorList>
            <person name="Waglechner N."/>
            <person name="Wright G.D."/>
        </authorList>
    </citation>
    <scope>NUCLEOTIDE SEQUENCE [LARGE SCALE GENOMIC DNA]</scope>
    <source>
        <strain evidence="1 2">DSM 5908</strain>
    </source>
</reference>
<protein>
    <submittedName>
        <fullName evidence="1">DUF2255 domain-containing protein</fullName>
    </submittedName>
</protein>
<dbReference type="RefSeq" id="WP_020639870.1">
    <property type="nucleotide sequence ID" value="NZ_QHHU01000021.1"/>
</dbReference>
<keyword evidence="2" id="KW-1185">Reference proteome</keyword>
<organism evidence="1 2">
    <name type="scientific">Amycolatopsis balhimycina DSM 5908</name>
    <dbReference type="NCBI Taxonomy" id="1081091"/>
    <lineage>
        <taxon>Bacteria</taxon>
        <taxon>Bacillati</taxon>
        <taxon>Actinomycetota</taxon>
        <taxon>Actinomycetes</taxon>
        <taxon>Pseudonocardiales</taxon>
        <taxon>Pseudonocardiaceae</taxon>
        <taxon>Amycolatopsis</taxon>
    </lineage>
</organism>
<evidence type="ECO:0000313" key="1">
    <source>
        <dbReference type="EMBL" id="RSM44213.1"/>
    </source>
</evidence>
<evidence type="ECO:0000313" key="2">
    <source>
        <dbReference type="Proteomes" id="UP000286716"/>
    </source>
</evidence>
<dbReference type="OrthoDB" id="162563at2"/>
<dbReference type="AlphaFoldDB" id="A0A428WME0"/>
<dbReference type="InterPro" id="IPR016888">
    <property type="entry name" value="UCP028498"/>
</dbReference>
<gene>
    <name evidence="1" type="ORF">DMA12_16835</name>
</gene>
<dbReference type="Pfam" id="PF10012">
    <property type="entry name" value="DUF2255"/>
    <property type="match status" value="1"/>
</dbReference>
<name>A0A428WME0_AMYBA</name>
<dbReference type="EMBL" id="QHHU01000021">
    <property type="protein sequence ID" value="RSM44213.1"/>
    <property type="molecule type" value="Genomic_DNA"/>
</dbReference>
<proteinExistence type="predicted"/>